<keyword evidence="2 4" id="KW-0689">Ribosomal protein</keyword>
<reference evidence="6 7" key="1">
    <citation type="journal article" name="Nat. Commun.">
        <title>Undinarchaeota illuminate DPANN phylogeny and the impact of gene transfer on archaeal evolution.</title>
        <authorList>
            <person name="Dombrowski N."/>
            <person name="Williams T.A."/>
            <person name="Sun J."/>
            <person name="Woodcroft B.J."/>
            <person name="Lee J.H."/>
            <person name="Minh B.Q."/>
            <person name="Rinke C."/>
            <person name="Spang A."/>
        </authorList>
    </citation>
    <scope>NUCLEOTIDE SEQUENCE [LARGE SCALE GENOMIC DNA]</scope>
    <source>
        <strain evidence="6">MAG_bin1129</strain>
    </source>
</reference>
<gene>
    <name evidence="4" type="primary">rps17e</name>
    <name evidence="6" type="ORF">H1016_05550</name>
</gene>
<evidence type="ECO:0000256" key="5">
    <source>
        <dbReference type="SAM" id="MobiDB-lite"/>
    </source>
</evidence>
<evidence type="ECO:0000256" key="4">
    <source>
        <dbReference type="HAMAP-Rule" id="MF_00511"/>
    </source>
</evidence>
<dbReference type="Gene3D" id="1.10.60.20">
    <property type="entry name" value="Ribosomal protein S17e-like"/>
    <property type="match status" value="1"/>
</dbReference>
<dbReference type="GO" id="GO:0006412">
    <property type="term" value="P:translation"/>
    <property type="evidence" value="ECO:0007669"/>
    <property type="project" value="UniProtKB-UniRule"/>
</dbReference>
<evidence type="ECO:0000256" key="2">
    <source>
        <dbReference type="ARBA" id="ARBA00022980"/>
    </source>
</evidence>
<dbReference type="Pfam" id="PF00833">
    <property type="entry name" value="Ribosomal_S17e"/>
    <property type="match status" value="1"/>
</dbReference>
<evidence type="ECO:0000256" key="1">
    <source>
        <dbReference type="ARBA" id="ARBA00010444"/>
    </source>
</evidence>
<dbReference type="InterPro" id="IPR001210">
    <property type="entry name" value="Ribosomal_eS17"/>
</dbReference>
<evidence type="ECO:0000313" key="7">
    <source>
        <dbReference type="Proteomes" id="UP000646946"/>
    </source>
</evidence>
<protein>
    <recommendedName>
        <fullName evidence="4">Small ribosomal subunit protein eS17</fullName>
    </recommendedName>
</protein>
<organism evidence="6 7">
    <name type="scientific">Candidatus Naiadarchaeum limnaeum</name>
    <dbReference type="NCBI Taxonomy" id="2756139"/>
    <lineage>
        <taxon>Archaea</taxon>
        <taxon>Candidatus Undinarchaeota</taxon>
        <taxon>Candidatus Undinarchaeia</taxon>
        <taxon>Candidatus Naiadarchaeales</taxon>
        <taxon>Candidatus Naiadarchaeaceae</taxon>
        <taxon>Candidatus Naiadarchaeum</taxon>
    </lineage>
</organism>
<dbReference type="AlphaFoldDB" id="A0A832XMB3"/>
<sequence length="88" mass="10485">MGRIKTTFIKRVGEELLQKYKERFSKDYENNKKVLQEMINSGTLVTPSKKMRNKVAGYMVRAVRPTHNPMYKAAPEVKRRPVRRFTRR</sequence>
<dbReference type="GO" id="GO:1990904">
    <property type="term" value="C:ribonucleoprotein complex"/>
    <property type="evidence" value="ECO:0007669"/>
    <property type="project" value="UniProtKB-KW"/>
</dbReference>
<evidence type="ECO:0000256" key="3">
    <source>
        <dbReference type="ARBA" id="ARBA00023274"/>
    </source>
</evidence>
<comment type="similarity">
    <text evidence="1 4">Belongs to the eukaryotic ribosomal protein eS17 family.</text>
</comment>
<proteinExistence type="inferred from homology"/>
<evidence type="ECO:0000313" key="6">
    <source>
        <dbReference type="EMBL" id="HIK00968.1"/>
    </source>
</evidence>
<name>A0A832XMB3_9ARCH</name>
<dbReference type="InterPro" id="IPR036401">
    <property type="entry name" value="Ribosomal_eS17_sf"/>
</dbReference>
<dbReference type="GO" id="GO:0005840">
    <property type="term" value="C:ribosome"/>
    <property type="evidence" value="ECO:0007669"/>
    <property type="project" value="UniProtKB-KW"/>
</dbReference>
<dbReference type="NCBIfam" id="NF002242">
    <property type="entry name" value="PRK01151.1"/>
    <property type="match status" value="1"/>
</dbReference>
<dbReference type="EMBL" id="DVAB01000050">
    <property type="protein sequence ID" value="HIK00968.1"/>
    <property type="molecule type" value="Genomic_DNA"/>
</dbReference>
<feature type="region of interest" description="Disordered" evidence="5">
    <location>
        <begin position="69"/>
        <end position="88"/>
    </location>
</feature>
<accession>A0A832XMB3</accession>
<dbReference type="Proteomes" id="UP000646946">
    <property type="component" value="Unassembled WGS sequence"/>
</dbReference>
<dbReference type="PANTHER" id="PTHR10732">
    <property type="entry name" value="40S RIBOSOMAL PROTEIN S17"/>
    <property type="match status" value="1"/>
</dbReference>
<keyword evidence="7" id="KW-1185">Reference proteome</keyword>
<dbReference type="GO" id="GO:0003735">
    <property type="term" value="F:structural constituent of ribosome"/>
    <property type="evidence" value="ECO:0007669"/>
    <property type="project" value="InterPro"/>
</dbReference>
<dbReference type="SUPFAM" id="SSF116820">
    <property type="entry name" value="Rps17e-like"/>
    <property type="match status" value="1"/>
</dbReference>
<comment type="caution">
    <text evidence="6">The sequence shown here is derived from an EMBL/GenBank/DDBJ whole genome shotgun (WGS) entry which is preliminary data.</text>
</comment>
<dbReference type="HAMAP" id="MF_00511">
    <property type="entry name" value="Ribosomal_eS17"/>
    <property type="match status" value="1"/>
</dbReference>
<keyword evidence="3 4" id="KW-0687">Ribonucleoprotein</keyword>
<dbReference type="PANTHER" id="PTHR10732:SF0">
    <property type="entry name" value="40S RIBOSOMAL PROTEIN S17"/>
    <property type="match status" value="1"/>
</dbReference>